<dbReference type="SMART" id="SM01337">
    <property type="entry name" value="APC10"/>
    <property type="match status" value="1"/>
</dbReference>
<dbReference type="OrthoDB" id="5818264at2759"/>
<feature type="domain" description="DOC" evidence="1">
    <location>
        <begin position="77"/>
        <end position="272"/>
    </location>
</feature>
<dbReference type="Gene3D" id="2.60.120.260">
    <property type="entry name" value="Galactose-binding domain-like"/>
    <property type="match status" value="1"/>
</dbReference>
<feature type="non-terminal residue" evidence="2">
    <location>
        <position position="292"/>
    </location>
</feature>
<reference evidence="2 3" key="1">
    <citation type="submission" date="2014-10" db="EMBL/GenBank/DDBJ databases">
        <title>Draft genome of the hookworm Ancylostoma caninum.</title>
        <authorList>
            <person name="Mitreva M."/>
        </authorList>
    </citation>
    <scope>NUCLEOTIDE SEQUENCE [LARGE SCALE GENOMIC DNA]</scope>
    <source>
        <strain evidence="2 3">Baltimore</strain>
    </source>
</reference>
<protein>
    <recommendedName>
        <fullName evidence="1">DOC domain-containing protein</fullName>
    </recommendedName>
</protein>
<dbReference type="GO" id="GO:0005886">
    <property type="term" value="C:plasma membrane"/>
    <property type="evidence" value="ECO:0007669"/>
    <property type="project" value="TreeGrafter"/>
</dbReference>
<proteinExistence type="predicted"/>
<dbReference type="EMBL" id="JOJR01000018">
    <property type="protein sequence ID" value="RCN50907.1"/>
    <property type="molecule type" value="Genomic_DNA"/>
</dbReference>
<sequence>MEIYLAKMVQHLHAFLYTIAVILQSSGVDARLRSLCFKAWTIQLTAHEQELLILTCNILGTVGGVLSEPSISENWITDSADRSNMVQKVNENVDVKEMRDVTNHTRIEASSRQAMVVCLTDGSPETFWESGEEVQLIFHADNNDGLAESMVVQDKSRSRTLNVTFEGCSPVLLCLFIDNSRDEACRTSQIAFRAAMSDGSRRDLMSKNLDQNFCGWVKCCVANVTHVSISLKGPHNASRVRQLQVLGFLAEGKTEVIRPSASHQLFFNNTQHDAFALFQAISAQVGISTHVN</sequence>
<dbReference type="PANTHER" id="PTHR45943">
    <property type="entry name" value="E3 UBIQUITIN-PROTEIN LIGASE MYCBP2"/>
    <property type="match status" value="1"/>
</dbReference>
<evidence type="ECO:0000259" key="1">
    <source>
        <dbReference type="PROSITE" id="PS51284"/>
    </source>
</evidence>
<name>A0A368H6M3_ANCCA</name>
<dbReference type="SUPFAM" id="SSF49785">
    <property type="entry name" value="Galactose-binding domain-like"/>
    <property type="match status" value="1"/>
</dbReference>
<dbReference type="GO" id="GO:0007411">
    <property type="term" value="P:axon guidance"/>
    <property type="evidence" value="ECO:0007669"/>
    <property type="project" value="TreeGrafter"/>
</dbReference>
<evidence type="ECO:0000313" key="2">
    <source>
        <dbReference type="EMBL" id="RCN50907.1"/>
    </source>
</evidence>
<dbReference type="STRING" id="29170.A0A368H6M3"/>
<dbReference type="AlphaFoldDB" id="A0A368H6M3"/>
<dbReference type="GO" id="GO:0008582">
    <property type="term" value="P:regulation of synaptic assembly at neuromuscular junction"/>
    <property type="evidence" value="ECO:0007669"/>
    <property type="project" value="TreeGrafter"/>
</dbReference>
<dbReference type="PROSITE" id="PS51284">
    <property type="entry name" value="DOC"/>
    <property type="match status" value="1"/>
</dbReference>
<dbReference type="InterPro" id="IPR004939">
    <property type="entry name" value="APC_su10/DOC_dom"/>
</dbReference>
<accession>A0A368H6M3</accession>
<evidence type="ECO:0000313" key="3">
    <source>
        <dbReference type="Proteomes" id="UP000252519"/>
    </source>
</evidence>
<dbReference type="PANTHER" id="PTHR45943:SF1">
    <property type="entry name" value="E3 UBIQUITIN-PROTEIN LIGASE MYCBP2"/>
    <property type="match status" value="1"/>
</dbReference>
<keyword evidence="3" id="KW-1185">Reference proteome</keyword>
<dbReference type="GO" id="GO:0005634">
    <property type="term" value="C:nucleus"/>
    <property type="evidence" value="ECO:0007669"/>
    <property type="project" value="TreeGrafter"/>
</dbReference>
<comment type="caution">
    <text evidence="2">The sequence shown here is derived from an EMBL/GenBank/DDBJ whole genome shotgun (WGS) entry which is preliminary data.</text>
</comment>
<organism evidence="2 3">
    <name type="scientific">Ancylostoma caninum</name>
    <name type="common">Dog hookworm</name>
    <dbReference type="NCBI Taxonomy" id="29170"/>
    <lineage>
        <taxon>Eukaryota</taxon>
        <taxon>Metazoa</taxon>
        <taxon>Ecdysozoa</taxon>
        <taxon>Nematoda</taxon>
        <taxon>Chromadorea</taxon>
        <taxon>Rhabditida</taxon>
        <taxon>Rhabditina</taxon>
        <taxon>Rhabditomorpha</taxon>
        <taxon>Strongyloidea</taxon>
        <taxon>Ancylostomatidae</taxon>
        <taxon>Ancylostomatinae</taxon>
        <taxon>Ancylostoma</taxon>
    </lineage>
</organism>
<dbReference type="InterPro" id="IPR008979">
    <property type="entry name" value="Galactose-bd-like_sf"/>
</dbReference>
<dbReference type="GO" id="GO:0061630">
    <property type="term" value="F:ubiquitin protein ligase activity"/>
    <property type="evidence" value="ECO:0007669"/>
    <property type="project" value="TreeGrafter"/>
</dbReference>
<dbReference type="Proteomes" id="UP000252519">
    <property type="component" value="Unassembled WGS sequence"/>
</dbReference>
<gene>
    <name evidence="2" type="ORF">ANCCAN_02920</name>
</gene>